<gene>
    <name evidence="1" type="ORF">J8F10_12455</name>
</gene>
<comment type="caution">
    <text evidence="1">The sequence shown here is derived from an EMBL/GenBank/DDBJ whole genome shotgun (WGS) entry which is preliminary data.</text>
</comment>
<sequence>MPVNNADVGPVVQLCQQHHQRVRYGVLGAAISTRVGNPNAQPQNYAQATVAMINAFFGGIGPAASWVVEETGFPTGYGAPPNANFDPHWSTMTPLHNTVAGFLVWLDSTAPGWDANLQSTYP</sequence>
<name>A0ABS5BQT2_9BACT</name>
<dbReference type="Proteomes" id="UP000676565">
    <property type="component" value="Unassembled WGS sequence"/>
</dbReference>
<accession>A0ABS5BQT2</accession>
<dbReference type="RefSeq" id="WP_210654129.1">
    <property type="nucleotide sequence ID" value="NZ_JAGKQQ010000001.1"/>
</dbReference>
<evidence type="ECO:0000313" key="2">
    <source>
        <dbReference type="Proteomes" id="UP000676565"/>
    </source>
</evidence>
<reference evidence="1 2" key="1">
    <citation type="submission" date="2021-04" db="EMBL/GenBank/DDBJ databases">
        <authorList>
            <person name="Ivanova A."/>
        </authorList>
    </citation>
    <scope>NUCLEOTIDE SEQUENCE [LARGE SCALE GENOMIC DNA]</scope>
    <source>
        <strain evidence="1 2">G18</strain>
    </source>
</reference>
<organism evidence="1 2">
    <name type="scientific">Gemmata palustris</name>
    <dbReference type="NCBI Taxonomy" id="2822762"/>
    <lineage>
        <taxon>Bacteria</taxon>
        <taxon>Pseudomonadati</taxon>
        <taxon>Planctomycetota</taxon>
        <taxon>Planctomycetia</taxon>
        <taxon>Gemmatales</taxon>
        <taxon>Gemmataceae</taxon>
        <taxon>Gemmata</taxon>
    </lineage>
</organism>
<dbReference type="EMBL" id="JAGKQQ010000001">
    <property type="protein sequence ID" value="MBP3956094.1"/>
    <property type="molecule type" value="Genomic_DNA"/>
</dbReference>
<evidence type="ECO:0000313" key="1">
    <source>
        <dbReference type="EMBL" id="MBP3956094.1"/>
    </source>
</evidence>
<keyword evidence="2" id="KW-1185">Reference proteome</keyword>
<proteinExistence type="predicted"/>
<protein>
    <submittedName>
        <fullName evidence="1">Uncharacterized protein</fullName>
    </submittedName>
</protein>